<dbReference type="EMBL" id="JARJCW010000064">
    <property type="protein sequence ID" value="KAJ7200183.1"/>
    <property type="molecule type" value="Genomic_DNA"/>
</dbReference>
<evidence type="ECO:0000313" key="2">
    <source>
        <dbReference type="EMBL" id="KAJ7191019.1"/>
    </source>
</evidence>
<dbReference type="EMBL" id="JARJCW010000139">
    <property type="protein sequence ID" value="KAJ7191019.1"/>
    <property type="molecule type" value="Genomic_DNA"/>
</dbReference>
<comment type="caution">
    <text evidence="2">The sequence shown here is derived from an EMBL/GenBank/DDBJ whole genome shotgun (WGS) entry which is preliminary data.</text>
</comment>
<dbReference type="Proteomes" id="UP001219525">
    <property type="component" value="Unassembled WGS sequence"/>
</dbReference>
<evidence type="ECO:0000313" key="5">
    <source>
        <dbReference type="Proteomes" id="UP001219525"/>
    </source>
</evidence>
<feature type="compositionally biased region" description="Polar residues" evidence="1">
    <location>
        <begin position="147"/>
        <end position="163"/>
    </location>
</feature>
<keyword evidence="5" id="KW-1185">Reference proteome</keyword>
<evidence type="ECO:0000313" key="4">
    <source>
        <dbReference type="EMBL" id="KAJ7217816.1"/>
    </source>
</evidence>
<name>A0AAD6UN63_9AGAR</name>
<organism evidence="2 5">
    <name type="scientific">Mycena pura</name>
    <dbReference type="NCBI Taxonomy" id="153505"/>
    <lineage>
        <taxon>Eukaryota</taxon>
        <taxon>Fungi</taxon>
        <taxon>Dikarya</taxon>
        <taxon>Basidiomycota</taxon>
        <taxon>Agaricomycotina</taxon>
        <taxon>Agaricomycetes</taxon>
        <taxon>Agaricomycetidae</taxon>
        <taxon>Agaricales</taxon>
        <taxon>Marasmiineae</taxon>
        <taxon>Mycenaceae</taxon>
        <taxon>Mycena</taxon>
    </lineage>
</organism>
<reference evidence="2" key="1">
    <citation type="submission" date="2023-03" db="EMBL/GenBank/DDBJ databases">
        <title>Massive genome expansion in bonnet fungi (Mycena s.s.) driven by repeated elements and novel gene families across ecological guilds.</title>
        <authorList>
            <consortium name="Lawrence Berkeley National Laboratory"/>
            <person name="Harder C.B."/>
            <person name="Miyauchi S."/>
            <person name="Viragh M."/>
            <person name="Kuo A."/>
            <person name="Thoen E."/>
            <person name="Andreopoulos B."/>
            <person name="Lu D."/>
            <person name="Skrede I."/>
            <person name="Drula E."/>
            <person name="Henrissat B."/>
            <person name="Morin E."/>
            <person name="Kohler A."/>
            <person name="Barry K."/>
            <person name="LaButti K."/>
            <person name="Morin E."/>
            <person name="Salamov A."/>
            <person name="Lipzen A."/>
            <person name="Mereny Z."/>
            <person name="Hegedus B."/>
            <person name="Baldrian P."/>
            <person name="Stursova M."/>
            <person name="Weitz H."/>
            <person name="Taylor A."/>
            <person name="Grigoriev I.V."/>
            <person name="Nagy L.G."/>
            <person name="Martin F."/>
            <person name="Kauserud H."/>
        </authorList>
    </citation>
    <scope>NUCLEOTIDE SEQUENCE</scope>
    <source>
        <strain evidence="2">9144</strain>
    </source>
</reference>
<accession>A0AAD6UN63</accession>
<dbReference type="EMBL" id="JARJCW010000013">
    <property type="protein sequence ID" value="KAJ7217816.1"/>
    <property type="molecule type" value="Genomic_DNA"/>
</dbReference>
<protein>
    <submittedName>
        <fullName evidence="2">Uncharacterized protein</fullName>
    </submittedName>
</protein>
<evidence type="ECO:0000313" key="3">
    <source>
        <dbReference type="EMBL" id="KAJ7200183.1"/>
    </source>
</evidence>
<feature type="region of interest" description="Disordered" evidence="1">
    <location>
        <begin position="54"/>
        <end position="171"/>
    </location>
</feature>
<proteinExistence type="predicted"/>
<dbReference type="AlphaFoldDB" id="A0AAD6UN63"/>
<gene>
    <name evidence="4" type="ORF">GGX14DRAFT_561180</name>
    <name evidence="3" type="ORF">GGX14DRAFT_572294</name>
    <name evidence="2" type="ORF">GGX14DRAFT_579370</name>
</gene>
<sequence length="214" mass="23558">METPASAEINVGVPSNPSTGITLILNLHGNGPFTVNINQNTALALQDPAITPIQTPHRSFSAAHRTPRRSARRTTPYSRPLSGRRPSDSDAPQLRSMVKKTPPQSDDTEVPETPHSQYELLCNMPPCYPSDEHHPLPQLQFDASPAKSDSSVTESDTSFTGTEETAHLRSPRNAVFSVTESQADACLYFEKFTERALRAAIKFDKQEEEEGSQE</sequence>
<evidence type="ECO:0000256" key="1">
    <source>
        <dbReference type="SAM" id="MobiDB-lite"/>
    </source>
</evidence>